<reference evidence="3 4" key="1">
    <citation type="submission" date="2021-08" db="EMBL/GenBank/DDBJ databases">
        <title>Thermococcus onnuriiensis IOH2.</title>
        <authorList>
            <person name="Park Y.-J."/>
        </authorList>
    </citation>
    <scope>NUCLEOTIDE SEQUENCE [LARGE SCALE GENOMIC DNA]</scope>
    <source>
        <strain evidence="3 4">IOH2</strain>
    </source>
</reference>
<feature type="transmembrane region" description="Helical" evidence="1">
    <location>
        <begin position="6"/>
        <end position="23"/>
    </location>
</feature>
<keyword evidence="1" id="KW-1133">Transmembrane helix</keyword>
<proteinExistence type="predicted"/>
<keyword evidence="1" id="KW-0472">Membrane</keyword>
<dbReference type="InterPro" id="IPR028300">
    <property type="entry name" value="Holliday_junct_resolvase-rel"/>
</dbReference>
<evidence type="ECO:0000259" key="2">
    <source>
        <dbReference type="Pfam" id="PF10107"/>
    </source>
</evidence>
<sequence length="184" mass="22013">MPEIMWIIIGILMVLVFILWYKYSELKGQIESRARELFEYWKSKELETQKQVLEDGIRKKYEAELQRWKQEEEKRIREDAIKKSKAVIMGQVTEHLIPYFPDFKYNPKDARFIGTPVDFVVFDGLSDGEMKRIVFVEVKTGKSGSLTSREKQVREVVEKREVYWEKIHYKPNTIEINNDMNGRE</sequence>
<evidence type="ECO:0000313" key="4">
    <source>
        <dbReference type="Proteomes" id="UP001056425"/>
    </source>
</evidence>
<feature type="domain" description="Holliday junction resolvase-related" evidence="2">
    <location>
        <begin position="11"/>
        <end position="168"/>
    </location>
</feature>
<evidence type="ECO:0000256" key="1">
    <source>
        <dbReference type="SAM" id="Phobius"/>
    </source>
</evidence>
<dbReference type="EMBL" id="CP080572">
    <property type="protein sequence ID" value="USG99388.1"/>
    <property type="molecule type" value="Genomic_DNA"/>
</dbReference>
<keyword evidence="4" id="KW-1185">Reference proteome</keyword>
<organism evidence="3 4">
    <name type="scientific">Thermococcus argininiproducens</name>
    <dbReference type="NCBI Taxonomy" id="2866384"/>
    <lineage>
        <taxon>Archaea</taxon>
        <taxon>Methanobacteriati</taxon>
        <taxon>Methanobacteriota</taxon>
        <taxon>Thermococci</taxon>
        <taxon>Thermococcales</taxon>
        <taxon>Thermococcaceae</taxon>
        <taxon>Thermococcus</taxon>
    </lineage>
</organism>
<dbReference type="AlphaFoldDB" id="A0A9E7M9A2"/>
<name>A0A9E7M9A2_9EURY</name>
<accession>A0A9E7M9A2</accession>
<dbReference type="KEGG" id="thei:K1720_07595"/>
<gene>
    <name evidence="3" type="ORF">K1720_07595</name>
</gene>
<dbReference type="PIRSF" id="PIRSF014735">
    <property type="entry name" value="UCP014735"/>
    <property type="match status" value="1"/>
</dbReference>
<dbReference type="GeneID" id="72778200"/>
<dbReference type="Proteomes" id="UP001056425">
    <property type="component" value="Chromosome"/>
</dbReference>
<dbReference type="Pfam" id="PF10107">
    <property type="entry name" value="Endonuc_Holl"/>
    <property type="match status" value="1"/>
</dbReference>
<dbReference type="InterPro" id="IPR019287">
    <property type="entry name" value="Hday_junct_resolvase-rel_dom"/>
</dbReference>
<evidence type="ECO:0000313" key="3">
    <source>
        <dbReference type="EMBL" id="USG99388.1"/>
    </source>
</evidence>
<dbReference type="RefSeq" id="WP_251948192.1">
    <property type="nucleotide sequence ID" value="NZ_CP080572.1"/>
</dbReference>
<keyword evidence="1" id="KW-0812">Transmembrane</keyword>
<protein>
    <submittedName>
        <fullName evidence="3">Holliday junction resolvase</fullName>
    </submittedName>
</protein>